<dbReference type="AlphaFoldDB" id="A0A2N9EQ04"/>
<evidence type="ECO:0000313" key="3">
    <source>
        <dbReference type="EMBL" id="SPC76916.1"/>
    </source>
</evidence>
<dbReference type="EMBL" id="OIVN01003801">
    <property type="protein sequence ID" value="SPD13660.1"/>
    <property type="molecule type" value="Genomic_DNA"/>
</dbReference>
<accession>A0A2N9EQ04</accession>
<reference evidence="2" key="1">
    <citation type="submission" date="2018-02" db="EMBL/GenBank/DDBJ databases">
        <authorList>
            <person name="Cohen D.B."/>
            <person name="Kent A.D."/>
        </authorList>
    </citation>
    <scope>NUCLEOTIDE SEQUENCE</scope>
</reference>
<evidence type="ECO:0000313" key="2">
    <source>
        <dbReference type="EMBL" id="SPC76912.1"/>
    </source>
</evidence>
<gene>
    <name evidence="4" type="ORF">FSB_LOCUS41542</name>
    <name evidence="2" type="ORF">FSB_LOCUS4794</name>
    <name evidence="3" type="ORF">FSB_LOCUS4798</name>
    <name evidence="5" type="ORF">FSB_LOCUS50376</name>
</gene>
<feature type="compositionally biased region" description="Polar residues" evidence="1">
    <location>
        <begin position="56"/>
        <end position="65"/>
    </location>
</feature>
<feature type="region of interest" description="Disordered" evidence="1">
    <location>
        <begin position="1"/>
        <end position="70"/>
    </location>
</feature>
<sequence>MSNIVPEDMVHGSPENVKKAGHPRHPVVHGGLPSGDDEEDDARAEKTKKPPWPPRSVSTEASNDETPAGHSLYPLVAVDCITDWSTAAPTETKNHNQGHHGNHHSRATTTTAQHSGGPCSSTSWNLGRKVWRADFKSSRNTKPTAVHGTLPVDYQLILICGIGFIGPPQPPTWALQPGGLK</sequence>
<feature type="compositionally biased region" description="Basic residues" evidence="1">
    <location>
        <begin position="96"/>
        <end position="106"/>
    </location>
</feature>
<dbReference type="EMBL" id="OIVN01000242">
    <property type="protein sequence ID" value="SPC76916.1"/>
    <property type="molecule type" value="Genomic_DNA"/>
</dbReference>
<dbReference type="EMBL" id="OIVN01000242">
    <property type="protein sequence ID" value="SPC76912.1"/>
    <property type="molecule type" value="Genomic_DNA"/>
</dbReference>
<proteinExistence type="predicted"/>
<name>A0A2N9EQ04_FAGSY</name>
<feature type="compositionally biased region" description="Polar residues" evidence="1">
    <location>
        <begin position="107"/>
        <end position="123"/>
    </location>
</feature>
<evidence type="ECO:0000313" key="4">
    <source>
        <dbReference type="EMBL" id="SPD13660.1"/>
    </source>
</evidence>
<organism evidence="2">
    <name type="scientific">Fagus sylvatica</name>
    <name type="common">Beechnut</name>
    <dbReference type="NCBI Taxonomy" id="28930"/>
    <lineage>
        <taxon>Eukaryota</taxon>
        <taxon>Viridiplantae</taxon>
        <taxon>Streptophyta</taxon>
        <taxon>Embryophyta</taxon>
        <taxon>Tracheophyta</taxon>
        <taxon>Spermatophyta</taxon>
        <taxon>Magnoliopsida</taxon>
        <taxon>eudicotyledons</taxon>
        <taxon>Gunneridae</taxon>
        <taxon>Pentapetalae</taxon>
        <taxon>rosids</taxon>
        <taxon>fabids</taxon>
        <taxon>Fagales</taxon>
        <taxon>Fagaceae</taxon>
        <taxon>Fagus</taxon>
    </lineage>
</organism>
<protein>
    <submittedName>
        <fullName evidence="2">Uncharacterized protein</fullName>
    </submittedName>
</protein>
<dbReference type="EMBL" id="OIVN01005445">
    <property type="protein sequence ID" value="SPD22494.1"/>
    <property type="molecule type" value="Genomic_DNA"/>
</dbReference>
<evidence type="ECO:0000313" key="5">
    <source>
        <dbReference type="EMBL" id="SPD22494.1"/>
    </source>
</evidence>
<feature type="region of interest" description="Disordered" evidence="1">
    <location>
        <begin position="89"/>
        <end position="123"/>
    </location>
</feature>
<evidence type="ECO:0000256" key="1">
    <source>
        <dbReference type="SAM" id="MobiDB-lite"/>
    </source>
</evidence>